<evidence type="ECO:0000256" key="7">
    <source>
        <dbReference type="ARBA" id="ARBA00023118"/>
    </source>
</evidence>
<dbReference type="GO" id="GO:0003723">
    <property type="term" value="F:RNA binding"/>
    <property type="evidence" value="ECO:0007669"/>
    <property type="project" value="InterPro"/>
</dbReference>
<dbReference type="STRING" id="327939.BIW53_12045"/>
<dbReference type="GO" id="GO:0051607">
    <property type="term" value="P:defense response to virus"/>
    <property type="evidence" value="ECO:0007669"/>
    <property type="project" value="UniProtKB-KW"/>
</dbReference>
<comment type="catalytic activity">
    <reaction evidence="9">
        <text>DNA(n) + a 2'-deoxyribonucleoside 5'-triphosphate = DNA(n+1) + diphosphate</text>
        <dbReference type="Rhea" id="RHEA:22508"/>
        <dbReference type="Rhea" id="RHEA-COMP:17339"/>
        <dbReference type="Rhea" id="RHEA-COMP:17340"/>
        <dbReference type="ChEBI" id="CHEBI:33019"/>
        <dbReference type="ChEBI" id="CHEBI:61560"/>
        <dbReference type="ChEBI" id="CHEBI:173112"/>
        <dbReference type="EC" id="2.7.7.49"/>
    </reaction>
</comment>
<keyword evidence="2" id="KW-0808">Transferase</keyword>
<dbReference type="PANTHER" id="PTHR34047">
    <property type="entry name" value="NUCLEAR INTRON MATURASE 1, MITOCHONDRIAL-RELATED"/>
    <property type="match status" value="1"/>
</dbReference>
<dbReference type="RefSeq" id="WP_070992278.1">
    <property type="nucleotide sequence ID" value="NZ_CBCSHD010000007.1"/>
</dbReference>
<dbReference type="PROSITE" id="PS50878">
    <property type="entry name" value="RT_POL"/>
    <property type="match status" value="1"/>
</dbReference>
<dbReference type="SUPFAM" id="SSF56672">
    <property type="entry name" value="DNA/RNA polymerases"/>
    <property type="match status" value="1"/>
</dbReference>
<keyword evidence="4" id="KW-0479">Metal-binding</keyword>
<dbReference type="Pfam" id="PF00078">
    <property type="entry name" value="RVT_1"/>
    <property type="match status" value="1"/>
</dbReference>
<dbReference type="PANTHER" id="PTHR34047:SF7">
    <property type="entry name" value="RNA-DIRECTED DNA POLYMERASE"/>
    <property type="match status" value="1"/>
</dbReference>
<gene>
    <name evidence="11" type="ORF">BIW53_12045</name>
</gene>
<dbReference type="InterPro" id="IPR000123">
    <property type="entry name" value="Reverse_transcriptase_msDNA"/>
</dbReference>
<organism evidence="11 12">
    <name type="scientific">Pseudoalteromonas byunsanensis</name>
    <dbReference type="NCBI Taxonomy" id="327939"/>
    <lineage>
        <taxon>Bacteria</taxon>
        <taxon>Pseudomonadati</taxon>
        <taxon>Pseudomonadota</taxon>
        <taxon>Gammaproteobacteria</taxon>
        <taxon>Alteromonadales</taxon>
        <taxon>Pseudoalteromonadaceae</taxon>
        <taxon>Pseudoalteromonas</taxon>
    </lineage>
</organism>
<proteinExistence type="inferred from homology"/>
<comment type="caution">
    <text evidence="11">The sequence shown here is derived from an EMBL/GenBank/DDBJ whole genome shotgun (WGS) entry which is preliminary data.</text>
</comment>
<dbReference type="GO" id="GO:0046872">
    <property type="term" value="F:metal ion binding"/>
    <property type="evidence" value="ECO:0007669"/>
    <property type="project" value="UniProtKB-KW"/>
</dbReference>
<name>A0A1S1N5Q9_9GAMM</name>
<dbReference type="Proteomes" id="UP000180253">
    <property type="component" value="Unassembled WGS sequence"/>
</dbReference>
<comment type="similarity">
    <text evidence="8">Belongs to the bacterial reverse transcriptase family.</text>
</comment>
<protein>
    <recommendedName>
        <fullName evidence="1">RNA-directed DNA polymerase</fullName>
        <ecNumber evidence="1">2.7.7.49</ecNumber>
    </recommendedName>
</protein>
<dbReference type="InterPro" id="IPR051083">
    <property type="entry name" value="GrpII_Intron_Splice-Mob/Def"/>
</dbReference>
<keyword evidence="5" id="KW-0460">Magnesium</keyword>
<evidence type="ECO:0000256" key="2">
    <source>
        <dbReference type="ARBA" id="ARBA00022679"/>
    </source>
</evidence>
<keyword evidence="6 11" id="KW-0695">RNA-directed DNA polymerase</keyword>
<evidence type="ECO:0000256" key="8">
    <source>
        <dbReference type="ARBA" id="ARBA00034120"/>
    </source>
</evidence>
<feature type="domain" description="Reverse transcriptase" evidence="10">
    <location>
        <begin position="1"/>
        <end position="244"/>
    </location>
</feature>
<evidence type="ECO:0000256" key="3">
    <source>
        <dbReference type="ARBA" id="ARBA00022695"/>
    </source>
</evidence>
<dbReference type="PRINTS" id="PR00866">
    <property type="entry name" value="RNADNAPOLMS"/>
</dbReference>
<evidence type="ECO:0000256" key="6">
    <source>
        <dbReference type="ARBA" id="ARBA00022918"/>
    </source>
</evidence>
<keyword evidence="12" id="KW-1185">Reference proteome</keyword>
<dbReference type="OrthoDB" id="7055795at2"/>
<evidence type="ECO:0000313" key="12">
    <source>
        <dbReference type="Proteomes" id="UP000180253"/>
    </source>
</evidence>
<dbReference type="InterPro" id="IPR043502">
    <property type="entry name" value="DNA/RNA_pol_sf"/>
</dbReference>
<dbReference type="EMBL" id="MNAN01000032">
    <property type="protein sequence ID" value="OHU94761.1"/>
    <property type="molecule type" value="Genomic_DNA"/>
</dbReference>
<keyword evidence="3" id="KW-0548">Nucleotidyltransferase</keyword>
<evidence type="ECO:0000259" key="10">
    <source>
        <dbReference type="PROSITE" id="PS50878"/>
    </source>
</evidence>
<dbReference type="GO" id="GO:0003964">
    <property type="term" value="F:RNA-directed DNA polymerase activity"/>
    <property type="evidence" value="ECO:0007669"/>
    <property type="project" value="UniProtKB-KW"/>
</dbReference>
<dbReference type="CDD" id="cd03487">
    <property type="entry name" value="RT_Bac_retron_II"/>
    <property type="match status" value="1"/>
</dbReference>
<evidence type="ECO:0000256" key="1">
    <source>
        <dbReference type="ARBA" id="ARBA00012493"/>
    </source>
</evidence>
<dbReference type="InterPro" id="IPR000477">
    <property type="entry name" value="RT_dom"/>
</dbReference>
<dbReference type="AlphaFoldDB" id="A0A1S1N5Q9"/>
<reference evidence="11 12" key="1">
    <citation type="submission" date="2016-10" db="EMBL/GenBank/DDBJ databases">
        <title>Pseudoalteromonas amylolytica sp. nov., isolated from the surface seawater.</title>
        <authorList>
            <person name="Wu Y.-H."/>
            <person name="Cheng H."/>
            <person name="Jin X.-B."/>
            <person name="Wang C.-S."/>
            <person name="Xu X.-W."/>
        </authorList>
    </citation>
    <scope>NUCLEOTIDE SEQUENCE [LARGE SCALE GENOMIC DNA]</scope>
    <source>
        <strain evidence="11 12">JCM 12483</strain>
    </source>
</reference>
<evidence type="ECO:0000256" key="9">
    <source>
        <dbReference type="ARBA" id="ARBA00048173"/>
    </source>
</evidence>
<evidence type="ECO:0000256" key="5">
    <source>
        <dbReference type="ARBA" id="ARBA00022842"/>
    </source>
</evidence>
<evidence type="ECO:0000313" key="11">
    <source>
        <dbReference type="EMBL" id="OHU94761.1"/>
    </source>
</evidence>
<keyword evidence="7" id="KW-0051">Antiviral defense</keyword>
<sequence length="367" mass="42594">MNNKIIKNDFFEQAVLKGKTQLLNKFTPSAVERTVGNDIFFEIPKDSDHFLINRRIEQLILSSIPVNSSCCGFVKGKSYLDFLKPHIKGYYFLRLDIKDFFHSIQLSDIKALLGDYFEDDKKSFKYSPLDIALMSLTHSVSSTHPAKDMRGKTILPIGFPSSPVISNILFRKVDITIQKFCEDKKITYSRYADDLLFSSTSSRFLHSEQFEKEISIFISMLTLRLKRKKRIAGENTISLNGYTIQNKKKSNVSFLRDYQQDPIGSIRLSNKKLKTLKKLAASLIKKHSAVSIMENLFGLSFQKFKRNHFPDKNFYRKYARDQLQNKLKGYRSYLISWVIFDDKHSCVASDFLLTARCLIDIYEKNIE</sequence>
<dbReference type="EC" id="2.7.7.49" evidence="1"/>
<accession>A0A1S1N5Q9</accession>
<evidence type="ECO:0000256" key="4">
    <source>
        <dbReference type="ARBA" id="ARBA00022723"/>
    </source>
</evidence>